<reference evidence="2 3" key="1">
    <citation type="journal article" date="2019" name="Environ. Microbiol.">
        <title>At the nexus of three kingdoms: the genome of the mycorrhizal fungus Gigaspora margarita provides insights into plant, endobacterial and fungal interactions.</title>
        <authorList>
            <person name="Venice F."/>
            <person name="Ghignone S."/>
            <person name="Salvioli di Fossalunga A."/>
            <person name="Amselem J."/>
            <person name="Novero M."/>
            <person name="Xianan X."/>
            <person name="Sedzielewska Toro K."/>
            <person name="Morin E."/>
            <person name="Lipzen A."/>
            <person name="Grigoriev I.V."/>
            <person name="Henrissat B."/>
            <person name="Martin F.M."/>
            <person name="Bonfante P."/>
        </authorList>
    </citation>
    <scope>NUCLEOTIDE SEQUENCE [LARGE SCALE GENOMIC DNA]</scope>
    <source>
        <strain evidence="2 3">BEG34</strain>
    </source>
</reference>
<dbReference type="Proteomes" id="UP000439903">
    <property type="component" value="Unassembled WGS sequence"/>
</dbReference>
<proteinExistence type="predicted"/>
<protein>
    <submittedName>
        <fullName evidence="2">Uncharacterized protein</fullName>
    </submittedName>
</protein>
<name>A0A8H3XDW6_GIGMA</name>
<feature type="coiled-coil region" evidence="1">
    <location>
        <begin position="80"/>
        <end position="107"/>
    </location>
</feature>
<evidence type="ECO:0000256" key="1">
    <source>
        <dbReference type="SAM" id="Coils"/>
    </source>
</evidence>
<evidence type="ECO:0000313" key="3">
    <source>
        <dbReference type="Proteomes" id="UP000439903"/>
    </source>
</evidence>
<organism evidence="2 3">
    <name type="scientific">Gigaspora margarita</name>
    <dbReference type="NCBI Taxonomy" id="4874"/>
    <lineage>
        <taxon>Eukaryota</taxon>
        <taxon>Fungi</taxon>
        <taxon>Fungi incertae sedis</taxon>
        <taxon>Mucoromycota</taxon>
        <taxon>Glomeromycotina</taxon>
        <taxon>Glomeromycetes</taxon>
        <taxon>Diversisporales</taxon>
        <taxon>Gigasporaceae</taxon>
        <taxon>Gigaspora</taxon>
    </lineage>
</organism>
<gene>
    <name evidence="2" type="ORF">F8M41_003351</name>
</gene>
<accession>A0A8H3XDW6</accession>
<keyword evidence="3" id="KW-1185">Reference proteome</keyword>
<evidence type="ECO:0000313" key="2">
    <source>
        <dbReference type="EMBL" id="KAF0444666.1"/>
    </source>
</evidence>
<dbReference type="EMBL" id="WTPW01001295">
    <property type="protein sequence ID" value="KAF0444666.1"/>
    <property type="molecule type" value="Genomic_DNA"/>
</dbReference>
<keyword evidence="1" id="KW-0175">Coiled coil</keyword>
<sequence>MGFLFHHRRDIVVMPPFRNNWSILDHTWATRYLQVAEFLDPSSKNLREKCVYFLDNDRQNRRPEQYWQGFIEERTILYKIEQDEVLYENLRNSILELKEKNEEKIRLIALSSRCLNVNRDNFDHSDFNNINLDKSINIGCDETTNIENDETTNIECDELKFECDESTNIENNDSTNIDDLYDNNRDTEKFGSKFFQNFPNFGN</sequence>
<dbReference type="AlphaFoldDB" id="A0A8H3XDW6"/>
<comment type="caution">
    <text evidence="2">The sequence shown here is derived from an EMBL/GenBank/DDBJ whole genome shotgun (WGS) entry which is preliminary data.</text>
</comment>